<proteinExistence type="predicted"/>
<dbReference type="Gene3D" id="3.30.30.170">
    <property type="match status" value="1"/>
</dbReference>
<organism evidence="4 5">
    <name type="scientific">Ascaris lumbricoides</name>
    <name type="common">Giant roundworm</name>
    <dbReference type="NCBI Taxonomy" id="6252"/>
    <lineage>
        <taxon>Eukaryota</taxon>
        <taxon>Metazoa</taxon>
        <taxon>Ecdysozoa</taxon>
        <taxon>Nematoda</taxon>
        <taxon>Chromadorea</taxon>
        <taxon>Rhabditida</taxon>
        <taxon>Spirurina</taxon>
        <taxon>Ascaridomorpha</taxon>
        <taxon>Ascaridoidea</taxon>
        <taxon>Ascarididae</taxon>
        <taxon>Ascaris</taxon>
    </lineage>
</organism>
<name>A0A0M3I6T0_ASCLU</name>
<dbReference type="SUPFAM" id="SSF100966">
    <property type="entry name" value="Translation initiation factor 2 beta, aIF2beta, N-terminal domain"/>
    <property type="match status" value="1"/>
</dbReference>
<dbReference type="GO" id="GO:0003743">
    <property type="term" value="F:translation initiation factor activity"/>
    <property type="evidence" value="ECO:0007669"/>
    <property type="project" value="InterPro"/>
</dbReference>
<protein>
    <recommendedName>
        <fullName evidence="1">Eukaryotic translation initiation factor 2 subunit 2</fullName>
    </recommendedName>
    <alternativeName>
        <fullName evidence="2">Eukaryotic translation initiation factor 2 subunit beta</fullName>
    </alternativeName>
</protein>
<evidence type="ECO:0000256" key="2">
    <source>
        <dbReference type="ARBA" id="ARBA00042452"/>
    </source>
</evidence>
<evidence type="ECO:0000259" key="3">
    <source>
        <dbReference type="SMART" id="SM00653"/>
    </source>
</evidence>
<evidence type="ECO:0000313" key="5">
    <source>
        <dbReference type="WBParaSite" id="ALUE_0001279301-mRNA-1"/>
    </source>
</evidence>
<dbReference type="GO" id="GO:0003729">
    <property type="term" value="F:mRNA binding"/>
    <property type="evidence" value="ECO:0007669"/>
    <property type="project" value="TreeGrafter"/>
</dbReference>
<dbReference type="GO" id="GO:0005850">
    <property type="term" value="C:eukaryotic translation initiation factor 2 complex"/>
    <property type="evidence" value="ECO:0007669"/>
    <property type="project" value="TreeGrafter"/>
</dbReference>
<dbReference type="InterPro" id="IPR045196">
    <property type="entry name" value="IF2/IF5"/>
</dbReference>
<evidence type="ECO:0000256" key="1">
    <source>
        <dbReference type="ARBA" id="ARBA00040874"/>
    </source>
</evidence>
<dbReference type="InterPro" id="IPR016189">
    <property type="entry name" value="Transl_init_fac_IF2/IF5_N"/>
</dbReference>
<dbReference type="Proteomes" id="UP000036681">
    <property type="component" value="Unplaced"/>
</dbReference>
<sequence>MAFATVRERNPDLVDAEKKKFIMRPPQVARAGSKNTASANFAEICRILKRQQKHVLQFLIAELGTTGICHVPYVPIIGDGANKRYTAILFGVSGMWKQVLMAAIKSGFTAMVGRHAAFRYAAETTTGR</sequence>
<keyword evidence="4" id="KW-1185">Reference proteome</keyword>
<reference evidence="5" key="1">
    <citation type="submission" date="2017-02" db="UniProtKB">
        <authorList>
            <consortium name="WormBaseParasite"/>
        </authorList>
    </citation>
    <scope>IDENTIFICATION</scope>
</reference>
<dbReference type="PANTHER" id="PTHR23001">
    <property type="entry name" value="EUKARYOTIC TRANSLATION INITIATION FACTOR"/>
    <property type="match status" value="1"/>
</dbReference>
<feature type="domain" description="Translation initiation factor IF2/IF5" evidence="3">
    <location>
        <begin position="18"/>
        <end position="104"/>
    </location>
</feature>
<dbReference type="AlphaFoldDB" id="A0A0M3I6T0"/>
<dbReference type="GO" id="GO:0001731">
    <property type="term" value="P:formation of translation preinitiation complex"/>
    <property type="evidence" value="ECO:0007669"/>
    <property type="project" value="TreeGrafter"/>
</dbReference>
<dbReference type="SMART" id="SM00653">
    <property type="entry name" value="eIF2B_5"/>
    <property type="match status" value="1"/>
</dbReference>
<dbReference type="GO" id="GO:0031369">
    <property type="term" value="F:translation initiation factor binding"/>
    <property type="evidence" value="ECO:0007669"/>
    <property type="project" value="TreeGrafter"/>
</dbReference>
<evidence type="ECO:0000313" key="4">
    <source>
        <dbReference type="Proteomes" id="UP000036681"/>
    </source>
</evidence>
<dbReference type="InterPro" id="IPR002735">
    <property type="entry name" value="Transl_init_fac_IF2/IF5_dom"/>
</dbReference>
<accession>A0A0M3I6T0</accession>
<dbReference type="Pfam" id="PF01873">
    <property type="entry name" value="eIF-5_eIF-2B"/>
    <property type="match status" value="1"/>
</dbReference>
<dbReference type="PANTHER" id="PTHR23001:SF3">
    <property type="entry name" value="EUKARYOTIC TRANSLATION INITIATION FACTOR 2 SUBUNIT 2"/>
    <property type="match status" value="1"/>
</dbReference>
<dbReference type="WBParaSite" id="ALUE_0001279301-mRNA-1">
    <property type="protein sequence ID" value="ALUE_0001279301-mRNA-1"/>
    <property type="gene ID" value="ALUE_0001279301"/>
</dbReference>